<evidence type="ECO:0000256" key="4">
    <source>
        <dbReference type="ARBA" id="ARBA00022741"/>
    </source>
</evidence>
<feature type="chain" id="PRO_5043608037" evidence="9">
    <location>
        <begin position="20"/>
        <end position="461"/>
    </location>
</feature>
<name>A0AAV6KHP2_9ERIC</name>
<dbReference type="InterPro" id="IPR001480">
    <property type="entry name" value="Bulb-type_lectin_dom"/>
</dbReference>
<dbReference type="InterPro" id="IPR000719">
    <property type="entry name" value="Prot_kinase_dom"/>
</dbReference>
<proteinExistence type="predicted"/>
<dbReference type="PANTHER" id="PTHR47976">
    <property type="entry name" value="G-TYPE LECTIN S-RECEPTOR-LIKE SERINE/THREONINE-PROTEIN KINASE SD2-5"/>
    <property type="match status" value="1"/>
</dbReference>
<gene>
    <name evidence="12" type="ORF">RHGRI_010216</name>
</gene>
<evidence type="ECO:0000256" key="6">
    <source>
        <dbReference type="ARBA" id="ARBA00023180"/>
    </source>
</evidence>
<keyword evidence="3 9" id="KW-0732">Signal</keyword>
<dbReference type="Gene3D" id="3.30.200.20">
    <property type="entry name" value="Phosphorylase Kinase, domain 1"/>
    <property type="match status" value="1"/>
</dbReference>
<protein>
    <submittedName>
        <fullName evidence="12">Uncharacterized protein</fullName>
    </submittedName>
</protein>
<dbReference type="PROSITE" id="PS50011">
    <property type="entry name" value="PROTEIN_KINASE_DOM"/>
    <property type="match status" value="1"/>
</dbReference>
<dbReference type="InterPro" id="IPR011009">
    <property type="entry name" value="Kinase-like_dom_sf"/>
</dbReference>
<keyword evidence="13" id="KW-1185">Reference proteome</keyword>
<dbReference type="InterPro" id="IPR051343">
    <property type="entry name" value="G-type_lectin_kinases/EP1-like"/>
</dbReference>
<evidence type="ECO:0000256" key="3">
    <source>
        <dbReference type="ARBA" id="ARBA00022729"/>
    </source>
</evidence>
<dbReference type="GO" id="GO:0005524">
    <property type="term" value="F:ATP binding"/>
    <property type="evidence" value="ECO:0007669"/>
    <property type="project" value="UniProtKB-UniRule"/>
</dbReference>
<keyword evidence="8" id="KW-1133">Transmembrane helix</keyword>
<dbReference type="Pfam" id="PF07714">
    <property type="entry name" value="PK_Tyr_Ser-Thr"/>
    <property type="match status" value="1"/>
</dbReference>
<dbReference type="CDD" id="cd00028">
    <property type="entry name" value="B_lectin"/>
    <property type="match status" value="1"/>
</dbReference>
<dbReference type="Proteomes" id="UP000823749">
    <property type="component" value="Chromosome 4"/>
</dbReference>
<evidence type="ECO:0000313" key="12">
    <source>
        <dbReference type="EMBL" id="KAG5552053.1"/>
    </source>
</evidence>
<dbReference type="PROSITE" id="PS00107">
    <property type="entry name" value="PROTEIN_KINASE_ATP"/>
    <property type="match status" value="1"/>
</dbReference>
<evidence type="ECO:0000256" key="9">
    <source>
        <dbReference type="SAM" id="SignalP"/>
    </source>
</evidence>
<keyword evidence="6" id="KW-0325">Glycoprotein</keyword>
<feature type="domain" description="Bulb-type lectin" evidence="11">
    <location>
        <begin position="53"/>
        <end position="186"/>
    </location>
</feature>
<keyword evidence="2" id="KW-0808">Transferase</keyword>
<feature type="transmembrane region" description="Helical" evidence="8">
    <location>
        <begin position="293"/>
        <end position="317"/>
    </location>
</feature>
<evidence type="ECO:0000313" key="13">
    <source>
        <dbReference type="Proteomes" id="UP000823749"/>
    </source>
</evidence>
<dbReference type="InterPro" id="IPR001245">
    <property type="entry name" value="Ser-Thr/Tyr_kinase_cat_dom"/>
</dbReference>
<reference evidence="12" key="1">
    <citation type="submission" date="2020-08" db="EMBL/GenBank/DDBJ databases">
        <title>Plant Genome Project.</title>
        <authorList>
            <person name="Zhang R.-G."/>
        </authorList>
    </citation>
    <scope>NUCLEOTIDE SEQUENCE</scope>
    <source>
        <strain evidence="12">WSP0</strain>
        <tissue evidence="12">Leaf</tissue>
    </source>
</reference>
<sequence length="461" mass="51927">MACFILFFVPRYFLSVCFGENLSPRHLASTSFPVQGLTWYTGNPIQGSTWYTDNAVDRPVTTDYYRVILSSRNIHCGFTCTESCNNTNFFSVFLFGVGEYGMVWSANRDHPLKENATIAMTKDGDLVLRDSDGRKVWSTDTSGKSVMGMSIYFLWYIGNSMGMNITEVGNLVLFDNTGGIVWQSFDNPTDTLVGGQRLQEGQRLIANSKKTNWSHGLYYATLTSATGMNQLLRFIEQCKQACLQNCSCEAAIFRYNNNVSDGYCNIPAEVLSFREGPIPNYNLIKVQKNQRKLVAIMAGSSFGAFVVLCAVIVSLLVMMRRNNRDTGEDDMNLIPGMPTRFSYEHLRIATDDFRVKLGSGGFGTVFKGKLGDGTEVAVKSLDKRSQGMKEFLAEVSIGSLHHFNLVRLIGYCAEKAGRLLEKAKEDRLIDIVDNMDEDMQHHREEMHHKHQFFRIPDESIK</sequence>
<dbReference type="GO" id="GO:0004672">
    <property type="term" value="F:protein kinase activity"/>
    <property type="evidence" value="ECO:0007669"/>
    <property type="project" value="InterPro"/>
</dbReference>
<keyword evidence="5 7" id="KW-0067">ATP-binding</keyword>
<feature type="signal peptide" evidence="9">
    <location>
        <begin position="1"/>
        <end position="19"/>
    </location>
</feature>
<dbReference type="Gene3D" id="2.90.10.10">
    <property type="entry name" value="Bulb-type lectin domain"/>
    <property type="match status" value="1"/>
</dbReference>
<feature type="binding site" evidence="7">
    <location>
        <position position="379"/>
    </location>
    <ligand>
        <name>ATP</name>
        <dbReference type="ChEBI" id="CHEBI:30616"/>
    </ligand>
</feature>
<keyword evidence="8" id="KW-0472">Membrane</keyword>
<dbReference type="AlphaFoldDB" id="A0AAV6KHP2"/>
<evidence type="ECO:0000259" key="11">
    <source>
        <dbReference type="PROSITE" id="PS50927"/>
    </source>
</evidence>
<feature type="domain" description="Protein kinase" evidence="10">
    <location>
        <begin position="351"/>
        <end position="461"/>
    </location>
</feature>
<keyword evidence="8" id="KW-0812">Transmembrane</keyword>
<dbReference type="PROSITE" id="PS50927">
    <property type="entry name" value="BULB_LECTIN"/>
    <property type="match status" value="1"/>
</dbReference>
<dbReference type="InterPro" id="IPR036426">
    <property type="entry name" value="Bulb-type_lectin_dom_sf"/>
</dbReference>
<dbReference type="SUPFAM" id="SSF51110">
    <property type="entry name" value="alpha-D-mannose-specific plant lectins"/>
    <property type="match status" value="1"/>
</dbReference>
<evidence type="ECO:0000256" key="1">
    <source>
        <dbReference type="ARBA" id="ARBA00022536"/>
    </source>
</evidence>
<accession>A0AAV6KHP2</accession>
<dbReference type="EMBL" id="JACTNZ010000004">
    <property type="protein sequence ID" value="KAG5552053.1"/>
    <property type="molecule type" value="Genomic_DNA"/>
</dbReference>
<evidence type="ECO:0000259" key="10">
    <source>
        <dbReference type="PROSITE" id="PS50011"/>
    </source>
</evidence>
<dbReference type="PANTHER" id="PTHR47976:SF66">
    <property type="entry name" value="G-TYPE LECTIN S-RECEPTOR-LIKE SERINE_THREONINE-PROTEIN KINASE SD2-5"/>
    <property type="match status" value="1"/>
</dbReference>
<dbReference type="Pfam" id="PF01453">
    <property type="entry name" value="B_lectin"/>
    <property type="match status" value="1"/>
</dbReference>
<dbReference type="FunFam" id="3.30.200.20:FF:000178">
    <property type="entry name" value="serine/threonine-protein kinase PBS1-like"/>
    <property type="match status" value="1"/>
</dbReference>
<comment type="caution">
    <text evidence="12">The sequence shown here is derived from an EMBL/GenBank/DDBJ whole genome shotgun (WGS) entry which is preliminary data.</text>
</comment>
<evidence type="ECO:0000256" key="7">
    <source>
        <dbReference type="PROSITE-ProRule" id="PRU10141"/>
    </source>
</evidence>
<keyword evidence="4 7" id="KW-0547">Nucleotide-binding</keyword>
<dbReference type="InterPro" id="IPR017441">
    <property type="entry name" value="Protein_kinase_ATP_BS"/>
</dbReference>
<dbReference type="SUPFAM" id="SSF56112">
    <property type="entry name" value="Protein kinase-like (PK-like)"/>
    <property type="match status" value="1"/>
</dbReference>
<dbReference type="FunFam" id="2.90.10.30:FF:000003">
    <property type="entry name" value="Os04g0303100 protein"/>
    <property type="match status" value="1"/>
</dbReference>
<keyword evidence="1" id="KW-0245">EGF-like domain</keyword>
<evidence type="ECO:0000256" key="8">
    <source>
        <dbReference type="SAM" id="Phobius"/>
    </source>
</evidence>
<evidence type="ECO:0000256" key="2">
    <source>
        <dbReference type="ARBA" id="ARBA00022679"/>
    </source>
</evidence>
<organism evidence="12 13">
    <name type="scientific">Rhododendron griersonianum</name>
    <dbReference type="NCBI Taxonomy" id="479676"/>
    <lineage>
        <taxon>Eukaryota</taxon>
        <taxon>Viridiplantae</taxon>
        <taxon>Streptophyta</taxon>
        <taxon>Embryophyta</taxon>
        <taxon>Tracheophyta</taxon>
        <taxon>Spermatophyta</taxon>
        <taxon>Magnoliopsida</taxon>
        <taxon>eudicotyledons</taxon>
        <taxon>Gunneridae</taxon>
        <taxon>Pentapetalae</taxon>
        <taxon>asterids</taxon>
        <taxon>Ericales</taxon>
        <taxon>Ericaceae</taxon>
        <taxon>Ericoideae</taxon>
        <taxon>Rhodoreae</taxon>
        <taxon>Rhododendron</taxon>
    </lineage>
</organism>
<dbReference type="SMART" id="SM00108">
    <property type="entry name" value="B_lectin"/>
    <property type="match status" value="1"/>
</dbReference>
<evidence type="ECO:0000256" key="5">
    <source>
        <dbReference type="ARBA" id="ARBA00022840"/>
    </source>
</evidence>